<dbReference type="InterPro" id="IPR029044">
    <property type="entry name" value="Nucleotide-diphossugar_trans"/>
</dbReference>
<dbReference type="GO" id="GO:0044010">
    <property type="term" value="P:single-species biofilm formation"/>
    <property type="evidence" value="ECO:0007669"/>
    <property type="project" value="TreeGrafter"/>
</dbReference>
<evidence type="ECO:0000313" key="3">
    <source>
        <dbReference type="Proteomes" id="UP000316330"/>
    </source>
</evidence>
<gene>
    <name evidence="2" type="ORF">FPZ45_19070</name>
</gene>
<keyword evidence="3" id="KW-1185">Reference proteome</keyword>
<dbReference type="OrthoDB" id="9790005at2"/>
<feature type="domain" description="Glycosyltransferase 2-like" evidence="1">
    <location>
        <begin position="4"/>
        <end position="169"/>
    </location>
</feature>
<dbReference type="InterPro" id="IPR001173">
    <property type="entry name" value="Glyco_trans_2-like"/>
</dbReference>
<dbReference type="InterPro" id="IPR050834">
    <property type="entry name" value="Glycosyltransf_2"/>
</dbReference>
<accession>A0A559JB06</accession>
<organism evidence="2 3">
    <name type="scientific">Cohnella terricola</name>
    <dbReference type="NCBI Taxonomy" id="1289167"/>
    <lineage>
        <taxon>Bacteria</taxon>
        <taxon>Bacillati</taxon>
        <taxon>Bacillota</taxon>
        <taxon>Bacilli</taxon>
        <taxon>Bacillales</taxon>
        <taxon>Paenibacillaceae</taxon>
        <taxon>Cohnella</taxon>
    </lineage>
</organism>
<dbReference type="Proteomes" id="UP000316330">
    <property type="component" value="Unassembled WGS sequence"/>
</dbReference>
<dbReference type="AlphaFoldDB" id="A0A559JB06"/>
<dbReference type="EMBL" id="VNJJ01000013">
    <property type="protein sequence ID" value="TVX97064.1"/>
    <property type="molecule type" value="Genomic_DNA"/>
</dbReference>
<dbReference type="GO" id="GO:0016740">
    <property type="term" value="F:transferase activity"/>
    <property type="evidence" value="ECO:0007669"/>
    <property type="project" value="UniProtKB-KW"/>
</dbReference>
<evidence type="ECO:0000259" key="1">
    <source>
        <dbReference type="Pfam" id="PF00535"/>
    </source>
</evidence>
<dbReference type="PANTHER" id="PTHR43685">
    <property type="entry name" value="GLYCOSYLTRANSFERASE"/>
    <property type="match status" value="1"/>
</dbReference>
<protein>
    <submittedName>
        <fullName evidence="2">Glycosyltransferase family 2 protein</fullName>
    </submittedName>
</protein>
<dbReference type="PANTHER" id="PTHR43685:SF13">
    <property type="entry name" value="O ANTIGEN BIOSYNTHESIS RHAMNOSYLTRANSFERASE RFBN"/>
    <property type="match status" value="1"/>
</dbReference>
<proteinExistence type="predicted"/>
<name>A0A559JB06_9BACL</name>
<evidence type="ECO:0000313" key="2">
    <source>
        <dbReference type="EMBL" id="TVX97064.1"/>
    </source>
</evidence>
<comment type="caution">
    <text evidence="2">The sequence shown here is derived from an EMBL/GenBank/DDBJ whole genome shotgun (WGS) entry which is preliminary data.</text>
</comment>
<dbReference type="Gene3D" id="3.90.550.10">
    <property type="entry name" value="Spore Coat Polysaccharide Biosynthesis Protein SpsA, Chain A"/>
    <property type="match status" value="1"/>
</dbReference>
<reference evidence="2 3" key="1">
    <citation type="submission" date="2019-07" db="EMBL/GenBank/DDBJ databases">
        <authorList>
            <person name="Kim J."/>
        </authorList>
    </citation>
    <scope>NUCLEOTIDE SEQUENCE [LARGE SCALE GENOMIC DNA]</scope>
    <source>
        <strain evidence="2 3">G13</strain>
    </source>
</reference>
<dbReference type="RefSeq" id="WP_144705432.1">
    <property type="nucleotide sequence ID" value="NZ_VNJJ01000013.1"/>
</dbReference>
<keyword evidence="2" id="KW-0808">Transferase</keyword>
<dbReference type="Pfam" id="PF00535">
    <property type="entry name" value="Glycos_transf_2"/>
    <property type="match status" value="1"/>
</dbReference>
<dbReference type="SUPFAM" id="SSF53448">
    <property type="entry name" value="Nucleotide-diphospho-sugar transferases"/>
    <property type="match status" value="1"/>
</dbReference>
<sequence>MKVSIILPTLNAELYISVLVSRLRNQTLPPHEIIVVDSNSEDNTVGEAQKLGATILSVERNDFDHGGTRNFAASHAKGDILVFMTQDALPESDTFIEELIAPFSDPKVAAAYGRQIARPEATPIEQMTREFNYPDDSKLKTIADVDKYGIKTFFFSDVCSAIRKDVFVEVGGFPEPIISNEDMIYAAKCILKGYSIAYASEAAVLHSHQYKLSQEFRRNFDIGVSLKMNDWIFQYARPEGEGLRLIKAQLRYLCRPKLWIWLPRWFAESVAKFLGYRMGLSYRRIPRKIVRKFSMHRMFWRV</sequence>